<keyword evidence="4" id="KW-1185">Reference proteome</keyword>
<reference evidence="3" key="1">
    <citation type="submission" date="2023-11" db="EMBL/GenBank/DDBJ databases">
        <title>Genome assemblies of two species of porcelain crab, Petrolisthes cinctipes and Petrolisthes manimaculis (Anomura: Porcellanidae).</title>
        <authorList>
            <person name="Angst P."/>
        </authorList>
    </citation>
    <scope>NUCLEOTIDE SEQUENCE</scope>
    <source>
        <strain evidence="3">PB745_02</strain>
        <tissue evidence="3">Gill</tissue>
    </source>
</reference>
<sequence>MWPGGLCLPTEPDITNVSVSRDDGSVTFTTQTWSHNTTIPLLQYHTSETGEIDYDSYSIADLNEVISTQETDENYGSIGETEEHFYTSEIDEDYYNSQEYYNSEIDQEMDEYYDYTSETERNYDYTSETDEDYDTTANTDEVDNPNTPFSHMDKELDDYKAFVTLKRLINEATLLLLNTPSISHLFNQTTTTTTPHHYTTQELFTIVSEEIKRNETILRMIDTAETEMEKHPKAARLFHQTYSDLNKGLVRVRFVRSLDKQDSLMMTRNAIVASGFALTIINMIIGIASNIYMTVNE</sequence>
<gene>
    <name evidence="3" type="ORF">Pmani_038855</name>
</gene>
<evidence type="ECO:0000313" key="4">
    <source>
        <dbReference type="Proteomes" id="UP001292094"/>
    </source>
</evidence>
<keyword evidence="2" id="KW-0812">Transmembrane</keyword>
<keyword evidence="2" id="KW-0472">Membrane</keyword>
<dbReference type="Proteomes" id="UP001292094">
    <property type="component" value="Unassembled WGS sequence"/>
</dbReference>
<protein>
    <submittedName>
        <fullName evidence="3">Uncharacterized protein</fullName>
    </submittedName>
</protein>
<accession>A0AAE1NFE6</accession>
<feature type="transmembrane region" description="Helical" evidence="2">
    <location>
        <begin position="270"/>
        <end position="293"/>
    </location>
</feature>
<comment type="caution">
    <text evidence="3">The sequence shown here is derived from an EMBL/GenBank/DDBJ whole genome shotgun (WGS) entry which is preliminary data.</text>
</comment>
<keyword evidence="2" id="KW-1133">Transmembrane helix</keyword>
<name>A0AAE1NFE6_9EUCA</name>
<organism evidence="3 4">
    <name type="scientific">Petrolisthes manimaculis</name>
    <dbReference type="NCBI Taxonomy" id="1843537"/>
    <lineage>
        <taxon>Eukaryota</taxon>
        <taxon>Metazoa</taxon>
        <taxon>Ecdysozoa</taxon>
        <taxon>Arthropoda</taxon>
        <taxon>Crustacea</taxon>
        <taxon>Multicrustacea</taxon>
        <taxon>Malacostraca</taxon>
        <taxon>Eumalacostraca</taxon>
        <taxon>Eucarida</taxon>
        <taxon>Decapoda</taxon>
        <taxon>Pleocyemata</taxon>
        <taxon>Anomura</taxon>
        <taxon>Galatheoidea</taxon>
        <taxon>Porcellanidae</taxon>
        <taxon>Petrolisthes</taxon>
    </lineage>
</organism>
<proteinExistence type="predicted"/>
<feature type="region of interest" description="Disordered" evidence="1">
    <location>
        <begin position="129"/>
        <end position="151"/>
    </location>
</feature>
<dbReference type="AlphaFoldDB" id="A0AAE1NFE6"/>
<evidence type="ECO:0000313" key="3">
    <source>
        <dbReference type="EMBL" id="KAK4288097.1"/>
    </source>
</evidence>
<dbReference type="EMBL" id="JAWZYT010006487">
    <property type="protein sequence ID" value="KAK4288097.1"/>
    <property type="molecule type" value="Genomic_DNA"/>
</dbReference>
<evidence type="ECO:0000256" key="1">
    <source>
        <dbReference type="SAM" id="MobiDB-lite"/>
    </source>
</evidence>
<evidence type="ECO:0000256" key="2">
    <source>
        <dbReference type="SAM" id="Phobius"/>
    </source>
</evidence>